<accession>A0A7M7KKZ4</accession>
<dbReference type="KEGG" id="vde:111252942"/>
<organism evidence="1 2">
    <name type="scientific">Varroa destructor</name>
    <name type="common">Honeybee mite</name>
    <dbReference type="NCBI Taxonomy" id="109461"/>
    <lineage>
        <taxon>Eukaryota</taxon>
        <taxon>Metazoa</taxon>
        <taxon>Ecdysozoa</taxon>
        <taxon>Arthropoda</taxon>
        <taxon>Chelicerata</taxon>
        <taxon>Arachnida</taxon>
        <taxon>Acari</taxon>
        <taxon>Parasitiformes</taxon>
        <taxon>Mesostigmata</taxon>
        <taxon>Gamasina</taxon>
        <taxon>Dermanyssoidea</taxon>
        <taxon>Varroidae</taxon>
        <taxon>Varroa</taxon>
    </lineage>
</organism>
<dbReference type="InParanoid" id="A0A7M7KKZ4"/>
<keyword evidence="2" id="KW-1185">Reference proteome</keyword>
<dbReference type="AlphaFoldDB" id="A0A7M7KKZ4"/>
<evidence type="ECO:0000313" key="1">
    <source>
        <dbReference type="EnsemblMetazoa" id="XP_022667357"/>
    </source>
</evidence>
<dbReference type="GeneID" id="111252942"/>
<protein>
    <submittedName>
        <fullName evidence="1">Uncharacterized protein</fullName>
    </submittedName>
</protein>
<dbReference type="Proteomes" id="UP000594260">
    <property type="component" value="Unplaced"/>
</dbReference>
<reference evidence="1" key="1">
    <citation type="submission" date="2021-01" db="UniProtKB">
        <authorList>
            <consortium name="EnsemblMetazoa"/>
        </authorList>
    </citation>
    <scope>IDENTIFICATION</scope>
</reference>
<sequence>MLTIRRAAFSSSMALKKGGSTQSAVALGFIVDVLHLACFSGNLPQRSFFVATVDRSTRSKELTGQVTVPQSKASNHSAFYIRTYSNGGTWRTEKDPATHFYASNSAEERERAGPCLGTNVAAGTSSSDTLIFIKAARLSEE</sequence>
<evidence type="ECO:0000313" key="2">
    <source>
        <dbReference type="Proteomes" id="UP000594260"/>
    </source>
</evidence>
<name>A0A7M7KKZ4_VARDE</name>
<proteinExistence type="predicted"/>
<dbReference type="EnsemblMetazoa" id="XM_022811622">
    <property type="protein sequence ID" value="XP_022667357"/>
    <property type="gene ID" value="LOC111252942"/>
</dbReference>
<dbReference type="RefSeq" id="XP_022667357.1">
    <property type="nucleotide sequence ID" value="XM_022811622.1"/>
</dbReference>